<dbReference type="KEGG" id="ntp:CRH09_17490"/>
<gene>
    <name evidence="2" type="ORF">CRH09_17490</name>
</gene>
<dbReference type="AlphaFoldDB" id="A0A291RKM7"/>
<dbReference type="Pfam" id="PF01636">
    <property type="entry name" value="APH"/>
    <property type="match status" value="1"/>
</dbReference>
<evidence type="ECO:0000313" key="3">
    <source>
        <dbReference type="Proteomes" id="UP000221961"/>
    </source>
</evidence>
<sequence length="292" mass="33040">MPWAHNVLREACRRAGLDPTGARLIKFTSNAVYELVSAQVIVRIPGSEAVDRRVSKVISVARWLADEEVPAVRLAEDLPQPLTVDGRRITFWHKVIPREPGIAPNGRELGMILRRLHALPSPGFDLPPWRPLVPIRGRLEEQDLLSPADLRFLECKCDDLEERLEAIEYTLPPGPIHGDSTVGNLIPNGREPVLCDFDATAHGPREWDLAPVAFGKVRFASTTGDHERLAAAYGMDILRWQHFPVLRQLRELQLVTSVLPILEANPALYDQWRHRFLTFRAGDNITTWSPYR</sequence>
<feature type="domain" description="Aminoglycoside phosphotransferase" evidence="1">
    <location>
        <begin position="29"/>
        <end position="241"/>
    </location>
</feature>
<evidence type="ECO:0000313" key="2">
    <source>
        <dbReference type="EMBL" id="ATL67724.1"/>
    </source>
</evidence>
<keyword evidence="2" id="KW-0808">Transferase</keyword>
<dbReference type="InterPro" id="IPR011009">
    <property type="entry name" value="Kinase-like_dom_sf"/>
</dbReference>
<reference evidence="2 3" key="1">
    <citation type="submission" date="2017-10" db="EMBL/GenBank/DDBJ databases">
        <title>Comparative genomics between pathogenic Norcardia.</title>
        <authorList>
            <person name="Zeng L."/>
        </authorList>
    </citation>
    <scope>NUCLEOTIDE SEQUENCE [LARGE SCALE GENOMIC DNA]</scope>
    <source>
        <strain evidence="2 3">NC_YFY_NT001</strain>
    </source>
</reference>
<dbReference type="SUPFAM" id="SSF56112">
    <property type="entry name" value="Protein kinase-like (PK-like)"/>
    <property type="match status" value="1"/>
</dbReference>
<dbReference type="InterPro" id="IPR002575">
    <property type="entry name" value="Aminoglycoside_PTrfase"/>
</dbReference>
<dbReference type="Gene3D" id="3.90.1200.10">
    <property type="match status" value="1"/>
</dbReference>
<dbReference type="Proteomes" id="UP000221961">
    <property type="component" value="Chromosome"/>
</dbReference>
<dbReference type="GO" id="GO:0016740">
    <property type="term" value="F:transferase activity"/>
    <property type="evidence" value="ECO:0007669"/>
    <property type="project" value="UniProtKB-KW"/>
</dbReference>
<evidence type="ECO:0000259" key="1">
    <source>
        <dbReference type="Pfam" id="PF01636"/>
    </source>
</evidence>
<organism evidence="2 3">
    <name type="scientific">Nocardia terpenica</name>
    <dbReference type="NCBI Taxonomy" id="455432"/>
    <lineage>
        <taxon>Bacteria</taxon>
        <taxon>Bacillati</taxon>
        <taxon>Actinomycetota</taxon>
        <taxon>Actinomycetes</taxon>
        <taxon>Mycobacteriales</taxon>
        <taxon>Nocardiaceae</taxon>
        <taxon>Nocardia</taxon>
    </lineage>
</organism>
<name>A0A291RKM7_9NOCA</name>
<dbReference type="EMBL" id="CP023778">
    <property type="protein sequence ID" value="ATL67724.1"/>
    <property type="molecule type" value="Genomic_DNA"/>
</dbReference>
<proteinExistence type="predicted"/>
<accession>A0A291RKM7</accession>
<protein>
    <submittedName>
        <fullName evidence="2">Aminoglycoside phosphotransferase</fullName>
    </submittedName>
</protein>